<dbReference type="KEGG" id="alam:RT761_02045"/>
<evidence type="ECO:0000313" key="3">
    <source>
        <dbReference type="EMBL" id="QPM68819.1"/>
    </source>
</evidence>
<dbReference type="Gene3D" id="1.20.120.330">
    <property type="entry name" value="Nucleotidyltransferases domain 2"/>
    <property type="match status" value="1"/>
</dbReference>
<evidence type="ECO:0000259" key="2">
    <source>
        <dbReference type="Pfam" id="PF05168"/>
    </source>
</evidence>
<dbReference type="InterPro" id="IPR007842">
    <property type="entry name" value="HEPN_dom"/>
</dbReference>
<evidence type="ECO:0000313" key="4">
    <source>
        <dbReference type="Proteomes" id="UP000594463"/>
    </source>
</evidence>
<dbReference type="PANTHER" id="PTHR36565">
    <property type="entry name" value="UPF0332 PROTEIN TM_1000"/>
    <property type="match status" value="1"/>
</dbReference>
<feature type="domain" description="HEPN" evidence="2">
    <location>
        <begin position="11"/>
        <end position="124"/>
    </location>
</feature>
<sequence>MNNNLKELIHYRIEQAEESMRAAEILFENGSFRASVNRSYYAMFYMVLALLTIESKETSKHSGAISLFDKIFVKRGLFSVYLSRWLHYAFSKRMDADYNPIHSISLEETSEILNHAQEFIIKVKDYLQKNS</sequence>
<proteinExistence type="inferred from homology"/>
<dbReference type="PANTHER" id="PTHR36565:SF1">
    <property type="entry name" value="UPF0332 PROTEIN TM_1000"/>
    <property type="match status" value="1"/>
</dbReference>
<dbReference type="EMBL" id="CP065383">
    <property type="protein sequence ID" value="QPM68819.1"/>
    <property type="molecule type" value="Genomic_DNA"/>
</dbReference>
<dbReference type="RefSeq" id="WP_218111311.1">
    <property type="nucleotide sequence ID" value="NZ_CP065383.1"/>
</dbReference>
<gene>
    <name evidence="3" type="ORF">RT761_02045</name>
</gene>
<protein>
    <recommendedName>
        <fullName evidence="2">HEPN domain-containing protein</fullName>
    </recommendedName>
</protein>
<dbReference type="AlphaFoldDB" id="A0A7T1AMV0"/>
<organism evidence="3 4">
    <name type="scientific">Atribacter laminatus</name>
    <dbReference type="NCBI Taxonomy" id="2847778"/>
    <lineage>
        <taxon>Bacteria</taxon>
        <taxon>Pseudomonadati</taxon>
        <taxon>Atribacterota</taxon>
        <taxon>Atribacteria</taxon>
        <taxon>Atribacterales</taxon>
        <taxon>Atribacteraceae</taxon>
        <taxon>Atribacter</taxon>
    </lineage>
</organism>
<keyword evidence="4" id="KW-1185">Reference proteome</keyword>
<dbReference type="InterPro" id="IPR052226">
    <property type="entry name" value="UPF0332_toxin"/>
</dbReference>
<accession>A0A7T1AMV0</accession>
<comment type="similarity">
    <text evidence="1">Belongs to the UPF0332 family.</text>
</comment>
<evidence type="ECO:0000256" key="1">
    <source>
        <dbReference type="ARBA" id="ARBA00038248"/>
    </source>
</evidence>
<dbReference type="Pfam" id="PF05168">
    <property type="entry name" value="HEPN"/>
    <property type="match status" value="1"/>
</dbReference>
<dbReference type="Proteomes" id="UP000594463">
    <property type="component" value="Chromosome"/>
</dbReference>
<name>A0A7T1AMV0_ATRLM</name>
<reference evidence="3 4" key="1">
    <citation type="journal article" date="2021" name="Nat. Commun.">
        <title>Isolation of a member of the candidate phylum Atribacteria reveals a unique cell membrane structure.</title>
        <authorList>
            <person name="Taiki K."/>
            <person name="Nobu M.K."/>
            <person name="Kusada H."/>
            <person name="Meng X.-Y."/>
            <person name="Hosoki N."/>
            <person name="Uematsu K."/>
            <person name="Yoshioka H."/>
            <person name="Kamagata Y."/>
            <person name="Tamaki H."/>
        </authorList>
    </citation>
    <scope>NUCLEOTIDE SEQUENCE [LARGE SCALE GENOMIC DNA]</scope>
    <source>
        <strain evidence="3 4">RT761</strain>
    </source>
</reference>